<organism evidence="2 3">
    <name type="scientific">Austropuccinia psidii MF-1</name>
    <dbReference type="NCBI Taxonomy" id="1389203"/>
    <lineage>
        <taxon>Eukaryota</taxon>
        <taxon>Fungi</taxon>
        <taxon>Dikarya</taxon>
        <taxon>Basidiomycota</taxon>
        <taxon>Pucciniomycotina</taxon>
        <taxon>Pucciniomycetes</taxon>
        <taxon>Pucciniales</taxon>
        <taxon>Sphaerophragmiaceae</taxon>
        <taxon>Austropuccinia</taxon>
    </lineage>
</organism>
<feature type="region of interest" description="Disordered" evidence="1">
    <location>
        <begin position="1"/>
        <end position="77"/>
    </location>
</feature>
<keyword evidence="3" id="KW-1185">Reference proteome</keyword>
<gene>
    <name evidence="2" type="ORF">O181_010668</name>
</gene>
<comment type="caution">
    <text evidence="2">The sequence shown here is derived from an EMBL/GenBank/DDBJ whole genome shotgun (WGS) entry which is preliminary data.</text>
</comment>
<sequence>MENGQKEVQPSIPQGRTLTKFPEDISQRDRLQNPYGNHQRLESHQEVHTPGGEGNQDKGESRHYASFRRTADPGRENSYSFRLTMSRPNQLSSGFTPFNHQQTSDQDSPLFTIPGSFQEKERIQGQKQDLLQPKAERVRPNDPEAIALGERSTQKPVIVVNTSRIESPTNRNITPTQTEQNVFTPESNLKNDKLWLQMFQFAVQTQESLDYSKRLDERLQRNAILQEATIKAIQEV</sequence>
<evidence type="ECO:0000256" key="1">
    <source>
        <dbReference type="SAM" id="MobiDB-lite"/>
    </source>
</evidence>
<dbReference type="AlphaFoldDB" id="A0A9Q3BTS8"/>
<accession>A0A9Q3BTS8</accession>
<name>A0A9Q3BTS8_9BASI</name>
<proteinExistence type="predicted"/>
<feature type="compositionally biased region" description="Basic and acidic residues" evidence="1">
    <location>
        <begin position="21"/>
        <end position="31"/>
    </location>
</feature>
<evidence type="ECO:0000313" key="3">
    <source>
        <dbReference type="Proteomes" id="UP000765509"/>
    </source>
</evidence>
<dbReference type="Proteomes" id="UP000765509">
    <property type="component" value="Unassembled WGS sequence"/>
</dbReference>
<dbReference type="EMBL" id="AVOT02002613">
    <property type="protein sequence ID" value="MBW0470953.1"/>
    <property type="molecule type" value="Genomic_DNA"/>
</dbReference>
<protein>
    <submittedName>
        <fullName evidence="2">Uncharacterized protein</fullName>
    </submittedName>
</protein>
<evidence type="ECO:0000313" key="2">
    <source>
        <dbReference type="EMBL" id="MBW0470953.1"/>
    </source>
</evidence>
<reference evidence="2" key="1">
    <citation type="submission" date="2021-03" db="EMBL/GenBank/DDBJ databases">
        <title>Draft genome sequence of rust myrtle Austropuccinia psidii MF-1, a brazilian biotype.</title>
        <authorList>
            <person name="Quecine M.C."/>
            <person name="Pachon D.M.R."/>
            <person name="Bonatelli M.L."/>
            <person name="Correr F.H."/>
            <person name="Franceschini L.M."/>
            <person name="Leite T.F."/>
            <person name="Margarido G.R.A."/>
            <person name="Almeida C.A."/>
            <person name="Ferrarezi J.A."/>
            <person name="Labate C.A."/>
        </authorList>
    </citation>
    <scope>NUCLEOTIDE SEQUENCE</scope>
    <source>
        <strain evidence="2">MF-1</strain>
    </source>
</reference>
<feature type="compositionally biased region" description="Basic and acidic residues" evidence="1">
    <location>
        <begin position="55"/>
        <end position="75"/>
    </location>
</feature>
<feature type="compositionally biased region" description="Polar residues" evidence="1">
    <location>
        <begin position="1"/>
        <end position="17"/>
    </location>
</feature>